<evidence type="ECO:0000313" key="10">
    <source>
        <dbReference type="Proteomes" id="UP001319200"/>
    </source>
</evidence>
<feature type="transmembrane region" description="Helical" evidence="6">
    <location>
        <begin position="330"/>
        <end position="353"/>
    </location>
</feature>
<feature type="transmembrane region" description="Helical" evidence="6">
    <location>
        <begin position="21"/>
        <end position="41"/>
    </location>
</feature>
<dbReference type="GO" id="GO:0005886">
    <property type="term" value="C:plasma membrane"/>
    <property type="evidence" value="ECO:0007669"/>
    <property type="project" value="UniProtKB-SubCell"/>
</dbReference>
<evidence type="ECO:0000256" key="4">
    <source>
        <dbReference type="ARBA" id="ARBA00022989"/>
    </source>
</evidence>
<dbReference type="AlphaFoldDB" id="A0AAP2DNT6"/>
<feature type="transmembrane region" description="Helical" evidence="6">
    <location>
        <begin position="671"/>
        <end position="691"/>
    </location>
</feature>
<reference evidence="9 10" key="1">
    <citation type="submission" date="2021-05" db="EMBL/GenBank/DDBJ databases">
        <title>A Polyphasic approach of four new species of the genus Ohtaekwangia: Ohtaekwangia histidinii sp. nov., Ohtaekwangia cretensis sp. nov., Ohtaekwangia indiensis sp. nov., Ohtaekwangia reichenbachii sp. nov. from diverse environment.</title>
        <authorList>
            <person name="Octaviana S."/>
        </authorList>
    </citation>
    <scope>NUCLEOTIDE SEQUENCE [LARGE SCALE GENOMIC DNA]</scope>
    <source>
        <strain evidence="9 10">PWU4</strain>
    </source>
</reference>
<dbReference type="GO" id="GO:0022857">
    <property type="term" value="F:transmembrane transporter activity"/>
    <property type="evidence" value="ECO:0007669"/>
    <property type="project" value="TreeGrafter"/>
</dbReference>
<comment type="subcellular location">
    <subcellularLocation>
        <location evidence="1">Cell membrane</location>
        <topology evidence="1">Multi-pass membrane protein</topology>
    </subcellularLocation>
</comment>
<keyword evidence="3 6" id="KW-0812">Transmembrane</keyword>
<dbReference type="RefSeq" id="WP_254167911.1">
    <property type="nucleotide sequence ID" value="NZ_JAHESF010000029.1"/>
</dbReference>
<organism evidence="9 10">
    <name type="scientific">Chryseosolibacter histidini</name>
    <dbReference type="NCBI Taxonomy" id="2782349"/>
    <lineage>
        <taxon>Bacteria</taxon>
        <taxon>Pseudomonadati</taxon>
        <taxon>Bacteroidota</taxon>
        <taxon>Cytophagia</taxon>
        <taxon>Cytophagales</taxon>
        <taxon>Chryseotaleaceae</taxon>
        <taxon>Chryseosolibacter</taxon>
    </lineage>
</organism>
<dbReference type="Pfam" id="PF02687">
    <property type="entry name" value="FtsX"/>
    <property type="match status" value="2"/>
</dbReference>
<evidence type="ECO:0000256" key="1">
    <source>
        <dbReference type="ARBA" id="ARBA00004651"/>
    </source>
</evidence>
<keyword evidence="10" id="KW-1185">Reference proteome</keyword>
<dbReference type="PROSITE" id="PS51257">
    <property type="entry name" value="PROKAR_LIPOPROTEIN"/>
    <property type="match status" value="1"/>
</dbReference>
<name>A0AAP2DNT6_9BACT</name>
<evidence type="ECO:0000256" key="5">
    <source>
        <dbReference type="ARBA" id="ARBA00023136"/>
    </source>
</evidence>
<feature type="transmembrane region" description="Helical" evidence="6">
    <location>
        <begin position="373"/>
        <end position="400"/>
    </location>
</feature>
<accession>A0AAP2DNT6</accession>
<proteinExistence type="predicted"/>
<dbReference type="EMBL" id="JAHESF010000029">
    <property type="protein sequence ID" value="MBT1699753.1"/>
    <property type="molecule type" value="Genomic_DNA"/>
</dbReference>
<feature type="transmembrane region" description="Helical" evidence="6">
    <location>
        <begin position="703"/>
        <end position="730"/>
    </location>
</feature>
<evidence type="ECO:0000259" key="7">
    <source>
        <dbReference type="Pfam" id="PF02687"/>
    </source>
</evidence>
<evidence type="ECO:0000256" key="6">
    <source>
        <dbReference type="SAM" id="Phobius"/>
    </source>
</evidence>
<feature type="domain" description="ABC3 transporter permease C-terminal" evidence="7">
    <location>
        <begin position="670"/>
        <end position="779"/>
    </location>
</feature>
<evidence type="ECO:0000256" key="2">
    <source>
        <dbReference type="ARBA" id="ARBA00022475"/>
    </source>
</evidence>
<evidence type="ECO:0000256" key="3">
    <source>
        <dbReference type="ARBA" id="ARBA00022692"/>
    </source>
</evidence>
<protein>
    <submittedName>
        <fullName evidence="9">ABC transporter permease</fullName>
    </submittedName>
</protein>
<feature type="domain" description="ABC3 transporter permease C-terminal" evidence="7">
    <location>
        <begin position="285"/>
        <end position="399"/>
    </location>
</feature>
<dbReference type="PANTHER" id="PTHR30572:SF18">
    <property type="entry name" value="ABC-TYPE MACROLIDE FAMILY EXPORT SYSTEM PERMEASE COMPONENT 2"/>
    <property type="match status" value="1"/>
</dbReference>
<evidence type="ECO:0000259" key="8">
    <source>
        <dbReference type="Pfam" id="PF12704"/>
    </source>
</evidence>
<dbReference type="InterPro" id="IPR050250">
    <property type="entry name" value="Macrolide_Exporter_MacB"/>
</dbReference>
<dbReference type="InterPro" id="IPR025857">
    <property type="entry name" value="MacB_PCD"/>
</dbReference>
<dbReference type="Pfam" id="PF12704">
    <property type="entry name" value="MacB_PCD"/>
    <property type="match status" value="2"/>
</dbReference>
<feature type="domain" description="MacB-like periplasmic core" evidence="8">
    <location>
        <begin position="429"/>
        <end position="593"/>
    </location>
</feature>
<sequence length="790" mass="88108">MLKNYLQIVLRSFVKNRTSSFINIAGLALGLSCFTVIALFVEREFSYDRFHHHPGEVYRIVKDFVNNDGSVVPDATTPPALARAIRETLPEVKAVTRIFPNWNRINLFQYKDKKFYELNVLRLDSNFFKVFDFPFVAGSSENPFNGVHSILLTETTARKYFGEEDPIGKVIRININNGTDYTVSGVLKDVPDNSHLTFDVLIPFQSGRNPDIDWNRYTFYTYARLHPGTDASNFEQNVKTLFKKHQPESNNRYYIQRLTDIHLKSNLRWEPSTNSDITYVNILIAIAVFVVLIAGINYVNLVTAHAAKRAKEVGVRKVTGARRSLLIRQFLFESMVMVLAALGLSVIITTLLLPVASGITGHDLAAFPAQSKYVTIILPATALLIGVCAGLYPAFYLSAFDPLKVLRGRFFGSQSGINLRRALVVFQFVVSTTLVIGVLIITAQLDFMRQKKLGFNQENILMLPNVRGGTGSPEAMVEDMRKIGGISNIARADGIFGSQNSTVGVSPKTAGNRITLNFMRIDYAFIPTLQMELKEGRNFSNQFPSDSTAIIINEKAARQFGLEEPFIGQRLLWDDENGTTRDVTIVGVVKDFHFTSFHEEIKPFGFILEVNNGATFFLKVQAQNFGKTLREIENIWAKHNPEKPFEYTFQDEYMSKLHATEARFQKLFSCFTVLAIIIACLGLFGLVTALAESRTKEIGIRKVLGATATGIIGLLSGEFVKLIVIALIVASPLAYIFASFWLEGFAYHTAIGWQVFAVAGLCTLVIALATVSLQAVKAALANPVDSLRSE</sequence>
<evidence type="ECO:0000313" key="9">
    <source>
        <dbReference type="EMBL" id="MBT1699753.1"/>
    </source>
</evidence>
<gene>
    <name evidence="9" type="ORF">KK083_22895</name>
</gene>
<feature type="transmembrane region" description="Helical" evidence="6">
    <location>
        <begin position="421"/>
        <end position="443"/>
    </location>
</feature>
<dbReference type="PANTHER" id="PTHR30572">
    <property type="entry name" value="MEMBRANE COMPONENT OF TRANSPORTER-RELATED"/>
    <property type="match status" value="1"/>
</dbReference>
<feature type="domain" description="MacB-like periplasmic core" evidence="8">
    <location>
        <begin position="20"/>
        <end position="240"/>
    </location>
</feature>
<keyword evidence="5 6" id="KW-0472">Membrane</keyword>
<feature type="transmembrane region" description="Helical" evidence="6">
    <location>
        <begin position="750"/>
        <end position="771"/>
    </location>
</feature>
<feature type="transmembrane region" description="Helical" evidence="6">
    <location>
        <begin position="277"/>
        <end position="299"/>
    </location>
</feature>
<dbReference type="InterPro" id="IPR003838">
    <property type="entry name" value="ABC3_permease_C"/>
</dbReference>
<keyword evidence="4 6" id="KW-1133">Transmembrane helix</keyword>
<comment type="caution">
    <text evidence="9">The sequence shown here is derived from an EMBL/GenBank/DDBJ whole genome shotgun (WGS) entry which is preliminary data.</text>
</comment>
<keyword evidence="2" id="KW-1003">Cell membrane</keyword>
<dbReference type="Proteomes" id="UP001319200">
    <property type="component" value="Unassembled WGS sequence"/>
</dbReference>